<dbReference type="GO" id="GO:0004674">
    <property type="term" value="F:protein serine/threonine kinase activity"/>
    <property type="evidence" value="ECO:0007669"/>
    <property type="project" value="TreeGrafter"/>
</dbReference>
<keyword evidence="3" id="KW-0418">Kinase</keyword>
<dbReference type="InterPro" id="IPR011990">
    <property type="entry name" value="TPR-like_helical_dom_sf"/>
</dbReference>
<sequence>MSRNIETDNLNEVNELLFWVEEAISKNHIKFYEYKHFSNIREIGNGNFGRVYRAKWKDLDQYLALKYFFSFDKATIKELVHEVVIKLKFFSIVVELTIPGAVLELQREVAFHDNVINFYGITTQDQEIASSGMTKNYLLVMQYADGGSLQNYLKGNFKNLTWEDKYKLAYQLACAVSCLHSEGIVHLDLYSSNILIHENKIKLADFGLSRRIETLHKQQQLDLFGVIPYIDPITFFTSGNDPNSLNEKSDVYSVGVLLWEISSGKLPFEDVAYDICLAMRIREGEREATIFNTPIEYANLYRECWNIEPDNRPSMFEVVKRLKAFISPSNIEVDNLKVIEDMDIRNSSHKKSKIIQAIQNFENTNESTLNSIDDINEVKKTLINVIVEIIFKELNEEKDQDIRNQLILDNLNSNKITLLEIYNWLLNNQNESNYIFLLGYFNYHEIGTDKNYEKAFSLFKNASEKNHILARYYVGLCYEFGNGVVKNGKLAFDSFKKIADEEHALGQFKLGYFYYKGISVKKNLKEAFNWYEKAAYNGNLIAMCNIGLMYRNGEGTNKDLDKAIYWYNESADKGNQDAQKTLNKLLKIKNRKICTVS</sequence>
<feature type="binding site" evidence="5">
    <location>
        <position position="66"/>
    </location>
    <ligand>
        <name>ATP</name>
        <dbReference type="ChEBI" id="CHEBI:30616"/>
    </ligand>
</feature>
<gene>
    <name evidence="7" type="ORF">RirG_131300</name>
</gene>
<dbReference type="PRINTS" id="PR00109">
    <property type="entry name" value="TYRKINASE"/>
</dbReference>
<dbReference type="Gene3D" id="1.10.510.10">
    <property type="entry name" value="Transferase(Phosphotransferase) domain 1"/>
    <property type="match status" value="1"/>
</dbReference>
<dbReference type="HOGENOM" id="CLU_000288_7_12_1"/>
<dbReference type="PANTHER" id="PTHR44329">
    <property type="entry name" value="SERINE/THREONINE-PROTEIN KINASE TNNI3K-RELATED"/>
    <property type="match status" value="1"/>
</dbReference>
<protein>
    <submittedName>
        <fullName evidence="7">Sps1p</fullName>
    </submittedName>
</protein>
<dbReference type="Gene3D" id="1.25.40.10">
    <property type="entry name" value="Tetratricopeptide repeat domain"/>
    <property type="match status" value="1"/>
</dbReference>
<dbReference type="Proteomes" id="UP000022910">
    <property type="component" value="Unassembled WGS sequence"/>
</dbReference>
<feature type="domain" description="Protein kinase" evidence="6">
    <location>
        <begin position="37"/>
        <end position="326"/>
    </location>
</feature>
<dbReference type="Pfam" id="PF08238">
    <property type="entry name" value="Sel1"/>
    <property type="match status" value="4"/>
</dbReference>
<keyword evidence="1" id="KW-0808">Transferase</keyword>
<reference evidence="7 8" key="1">
    <citation type="submission" date="2014-02" db="EMBL/GenBank/DDBJ databases">
        <title>Single nucleus genome sequencing reveals high similarity among nuclei of an endomycorrhizal fungus.</title>
        <authorList>
            <person name="Lin K."/>
            <person name="Geurts R."/>
            <person name="Zhang Z."/>
            <person name="Limpens E."/>
            <person name="Saunders D.G."/>
            <person name="Mu D."/>
            <person name="Pang E."/>
            <person name="Cao H."/>
            <person name="Cha H."/>
            <person name="Lin T."/>
            <person name="Zhou Q."/>
            <person name="Shang Y."/>
            <person name="Li Y."/>
            <person name="Ivanov S."/>
            <person name="Sharma T."/>
            <person name="Velzen R.V."/>
            <person name="Ruijter N.D."/>
            <person name="Aanen D.K."/>
            <person name="Win J."/>
            <person name="Kamoun S."/>
            <person name="Bisseling T."/>
            <person name="Huang S."/>
        </authorList>
    </citation>
    <scope>NUCLEOTIDE SEQUENCE [LARGE SCALE GENOMIC DNA]</scope>
    <source>
        <strain evidence="8">DAOM197198w</strain>
    </source>
</reference>
<dbReference type="Pfam" id="PF07714">
    <property type="entry name" value="PK_Tyr_Ser-Thr"/>
    <property type="match status" value="1"/>
</dbReference>
<evidence type="ECO:0000313" key="7">
    <source>
        <dbReference type="EMBL" id="EXX65640.1"/>
    </source>
</evidence>
<keyword evidence="4 5" id="KW-0067">ATP-binding</keyword>
<dbReference type="InterPro" id="IPR011009">
    <property type="entry name" value="Kinase-like_dom_sf"/>
</dbReference>
<name>A0A015JF34_RHIIW</name>
<keyword evidence="2 5" id="KW-0547">Nucleotide-binding</keyword>
<dbReference type="PROSITE" id="PS50011">
    <property type="entry name" value="PROTEIN_KINASE_DOM"/>
    <property type="match status" value="1"/>
</dbReference>
<proteinExistence type="predicted"/>
<dbReference type="InterPro" id="IPR051681">
    <property type="entry name" value="Ser/Thr_Kinases-Pseudokinases"/>
</dbReference>
<evidence type="ECO:0000256" key="5">
    <source>
        <dbReference type="PROSITE-ProRule" id="PRU10141"/>
    </source>
</evidence>
<dbReference type="SMART" id="SM00671">
    <property type="entry name" value="SEL1"/>
    <property type="match status" value="4"/>
</dbReference>
<dbReference type="InterPro" id="IPR017441">
    <property type="entry name" value="Protein_kinase_ATP_BS"/>
</dbReference>
<dbReference type="GO" id="GO:0005524">
    <property type="term" value="F:ATP binding"/>
    <property type="evidence" value="ECO:0007669"/>
    <property type="project" value="UniProtKB-UniRule"/>
</dbReference>
<dbReference type="InterPro" id="IPR000719">
    <property type="entry name" value="Prot_kinase_dom"/>
</dbReference>
<dbReference type="PANTHER" id="PTHR44329:SF288">
    <property type="entry name" value="MITOGEN-ACTIVATED PROTEIN KINASE KINASE KINASE 20"/>
    <property type="match status" value="1"/>
</dbReference>
<organism evidence="7 8">
    <name type="scientific">Rhizophagus irregularis (strain DAOM 197198w)</name>
    <name type="common">Glomus intraradices</name>
    <dbReference type="NCBI Taxonomy" id="1432141"/>
    <lineage>
        <taxon>Eukaryota</taxon>
        <taxon>Fungi</taxon>
        <taxon>Fungi incertae sedis</taxon>
        <taxon>Mucoromycota</taxon>
        <taxon>Glomeromycotina</taxon>
        <taxon>Glomeromycetes</taxon>
        <taxon>Glomerales</taxon>
        <taxon>Glomeraceae</taxon>
        <taxon>Rhizophagus</taxon>
    </lineage>
</organism>
<dbReference type="AlphaFoldDB" id="A0A015JF34"/>
<evidence type="ECO:0000256" key="3">
    <source>
        <dbReference type="ARBA" id="ARBA00022777"/>
    </source>
</evidence>
<evidence type="ECO:0000256" key="2">
    <source>
        <dbReference type="ARBA" id="ARBA00022741"/>
    </source>
</evidence>
<evidence type="ECO:0000313" key="8">
    <source>
        <dbReference type="Proteomes" id="UP000022910"/>
    </source>
</evidence>
<keyword evidence="8" id="KW-1185">Reference proteome</keyword>
<dbReference type="InterPro" id="IPR001245">
    <property type="entry name" value="Ser-Thr/Tyr_kinase_cat_dom"/>
</dbReference>
<dbReference type="SUPFAM" id="SSF81901">
    <property type="entry name" value="HCP-like"/>
    <property type="match status" value="1"/>
</dbReference>
<dbReference type="SUPFAM" id="SSF56112">
    <property type="entry name" value="Protein kinase-like (PK-like)"/>
    <property type="match status" value="1"/>
</dbReference>
<dbReference type="PROSITE" id="PS00107">
    <property type="entry name" value="PROTEIN_KINASE_ATP"/>
    <property type="match status" value="1"/>
</dbReference>
<evidence type="ECO:0000259" key="6">
    <source>
        <dbReference type="PROSITE" id="PS50011"/>
    </source>
</evidence>
<dbReference type="EMBL" id="JEMT01021062">
    <property type="protein sequence ID" value="EXX65640.1"/>
    <property type="molecule type" value="Genomic_DNA"/>
</dbReference>
<evidence type="ECO:0000256" key="4">
    <source>
        <dbReference type="ARBA" id="ARBA00022840"/>
    </source>
</evidence>
<dbReference type="InterPro" id="IPR006597">
    <property type="entry name" value="Sel1-like"/>
</dbReference>
<comment type="caution">
    <text evidence="7">The sequence shown here is derived from an EMBL/GenBank/DDBJ whole genome shotgun (WGS) entry which is preliminary data.</text>
</comment>
<evidence type="ECO:0000256" key="1">
    <source>
        <dbReference type="ARBA" id="ARBA00022679"/>
    </source>
</evidence>
<accession>A0A015JF34</accession>